<dbReference type="Gene3D" id="3.40.190.10">
    <property type="entry name" value="Periplasmic binding protein-like II"/>
    <property type="match status" value="2"/>
</dbReference>
<organism evidence="6 7">
    <name type="scientific">Paenibacillus filicis</name>
    <dbReference type="NCBI Taxonomy" id="669464"/>
    <lineage>
        <taxon>Bacteria</taxon>
        <taxon>Bacillati</taxon>
        <taxon>Bacillota</taxon>
        <taxon>Bacilli</taxon>
        <taxon>Bacillales</taxon>
        <taxon>Paenibacillaceae</taxon>
        <taxon>Paenibacillus</taxon>
    </lineage>
</organism>
<keyword evidence="7" id="KW-1185">Reference proteome</keyword>
<keyword evidence="3" id="KW-0238">DNA-binding</keyword>
<dbReference type="RefSeq" id="WP_341415259.1">
    <property type="nucleotide sequence ID" value="NZ_JBBPCC010000005.1"/>
</dbReference>
<accession>A0ABU9DHF3</accession>
<dbReference type="PRINTS" id="PR00039">
    <property type="entry name" value="HTHLYSR"/>
</dbReference>
<dbReference type="PANTHER" id="PTHR30346:SF0">
    <property type="entry name" value="HCA OPERON TRANSCRIPTIONAL ACTIVATOR HCAR"/>
    <property type="match status" value="1"/>
</dbReference>
<sequence>MELQQLTYFVEVAKQLHFGRAAENLHVSQQTISHQIGQLEAELGVHLFKRTTRKVELTQAGLALLEEVQLAFKHLQRGVQEAVRAKDGHRGRLTIGYFGILLYSILPSVIRQYRQRFPDVEIVLQECSSQQIEQKLNQGEIDLGFTLNMDDKHSERSTNWHTFSTESIVIALPKQHRLSMHTELHLSDLAEEPFVIISRTDSPFLYDLFVLSCRQAGFSPTIVQEAANDQAVIGLAAAGIGIAFVLGCMNKLFEQDITYIPLVKPKFAMNLAVCWLRSNETTQVEEFVKIVKSTGSADQNNRQGKSP</sequence>
<dbReference type="SUPFAM" id="SSF46785">
    <property type="entry name" value="Winged helix' DNA-binding domain"/>
    <property type="match status" value="1"/>
</dbReference>
<dbReference type="CDD" id="cd08414">
    <property type="entry name" value="PBP2_LTTR_aromatics_like"/>
    <property type="match status" value="1"/>
</dbReference>
<evidence type="ECO:0000256" key="1">
    <source>
        <dbReference type="ARBA" id="ARBA00009437"/>
    </source>
</evidence>
<dbReference type="Pfam" id="PF03466">
    <property type="entry name" value="LysR_substrate"/>
    <property type="match status" value="1"/>
</dbReference>
<dbReference type="PANTHER" id="PTHR30346">
    <property type="entry name" value="TRANSCRIPTIONAL DUAL REGULATOR HCAR-RELATED"/>
    <property type="match status" value="1"/>
</dbReference>
<evidence type="ECO:0000256" key="3">
    <source>
        <dbReference type="ARBA" id="ARBA00023125"/>
    </source>
</evidence>
<proteinExistence type="inferred from homology"/>
<keyword evidence="4" id="KW-0804">Transcription</keyword>
<evidence type="ECO:0000256" key="2">
    <source>
        <dbReference type="ARBA" id="ARBA00023015"/>
    </source>
</evidence>
<dbReference type="PROSITE" id="PS50931">
    <property type="entry name" value="HTH_LYSR"/>
    <property type="match status" value="1"/>
</dbReference>
<dbReference type="SUPFAM" id="SSF53850">
    <property type="entry name" value="Periplasmic binding protein-like II"/>
    <property type="match status" value="1"/>
</dbReference>
<dbReference type="InterPro" id="IPR005119">
    <property type="entry name" value="LysR_subst-bd"/>
</dbReference>
<comment type="similarity">
    <text evidence="1">Belongs to the LysR transcriptional regulatory family.</text>
</comment>
<dbReference type="Gene3D" id="1.10.10.10">
    <property type="entry name" value="Winged helix-like DNA-binding domain superfamily/Winged helix DNA-binding domain"/>
    <property type="match status" value="1"/>
</dbReference>
<dbReference type="InterPro" id="IPR000847">
    <property type="entry name" value="LysR_HTH_N"/>
</dbReference>
<keyword evidence="2" id="KW-0805">Transcription regulation</keyword>
<evidence type="ECO:0000313" key="6">
    <source>
        <dbReference type="EMBL" id="MEK8128189.1"/>
    </source>
</evidence>
<dbReference type="InterPro" id="IPR036388">
    <property type="entry name" value="WH-like_DNA-bd_sf"/>
</dbReference>
<dbReference type="Pfam" id="PF00126">
    <property type="entry name" value="HTH_1"/>
    <property type="match status" value="1"/>
</dbReference>
<protein>
    <submittedName>
        <fullName evidence="6">LysR family transcriptional regulator</fullName>
    </submittedName>
</protein>
<evidence type="ECO:0000256" key="4">
    <source>
        <dbReference type="ARBA" id="ARBA00023163"/>
    </source>
</evidence>
<dbReference type="Proteomes" id="UP001469365">
    <property type="component" value="Unassembled WGS sequence"/>
</dbReference>
<name>A0ABU9DHF3_9BACL</name>
<dbReference type="InterPro" id="IPR036390">
    <property type="entry name" value="WH_DNA-bd_sf"/>
</dbReference>
<reference evidence="6 7" key="1">
    <citation type="submission" date="2024-04" db="EMBL/GenBank/DDBJ databases">
        <title>draft genome sequnece of Paenibacillus filicis.</title>
        <authorList>
            <person name="Kim D.-U."/>
        </authorList>
    </citation>
    <scope>NUCLEOTIDE SEQUENCE [LARGE SCALE GENOMIC DNA]</scope>
    <source>
        <strain evidence="6 7">KACC14197</strain>
    </source>
</reference>
<comment type="caution">
    <text evidence="6">The sequence shown here is derived from an EMBL/GenBank/DDBJ whole genome shotgun (WGS) entry which is preliminary data.</text>
</comment>
<feature type="domain" description="HTH lysR-type" evidence="5">
    <location>
        <begin position="1"/>
        <end position="58"/>
    </location>
</feature>
<evidence type="ECO:0000259" key="5">
    <source>
        <dbReference type="PROSITE" id="PS50931"/>
    </source>
</evidence>
<dbReference type="EMBL" id="JBBPCC010000005">
    <property type="protein sequence ID" value="MEK8128189.1"/>
    <property type="molecule type" value="Genomic_DNA"/>
</dbReference>
<gene>
    <name evidence="6" type="ORF">WMW72_09765</name>
</gene>
<evidence type="ECO:0000313" key="7">
    <source>
        <dbReference type="Proteomes" id="UP001469365"/>
    </source>
</evidence>